<dbReference type="InterPro" id="IPR036291">
    <property type="entry name" value="NAD(P)-bd_dom_sf"/>
</dbReference>
<evidence type="ECO:0000256" key="1">
    <source>
        <dbReference type="ARBA" id="ARBA00001947"/>
    </source>
</evidence>
<sequence>MGMIGSYDLPLGPNCSIEAVGLHYAKSWVQEALVEAEVRDPSEMLNEIIYCTRKGGRIGVVGVYANDCDGYNIEAFMEKGLSMAAGQTPCQKYWPQLLKMVDKGILDPTMVITHTLSLDDAPYAYQIFNDKLDNCKKVILKTGIPSTRKPEE</sequence>
<evidence type="ECO:0000256" key="3">
    <source>
        <dbReference type="ARBA" id="ARBA00022833"/>
    </source>
</evidence>
<comment type="cofactor">
    <cofactor evidence="1">
        <name>Zn(2+)</name>
        <dbReference type="ChEBI" id="CHEBI:29105"/>
    </cofactor>
</comment>
<dbReference type="PANTHER" id="PTHR42813:SF1">
    <property type="entry name" value="DEHYDROGENASE, PUTATIVE (AFU_ORTHOLOGUE AFUA_5G03930)-RELATED"/>
    <property type="match status" value="1"/>
</dbReference>
<reference evidence="4 5" key="1">
    <citation type="journal article" date="2024" name="Nat. Commun.">
        <title>Phylogenomics reveals the evolutionary origins of lichenization in chlorophyte algae.</title>
        <authorList>
            <person name="Puginier C."/>
            <person name="Libourel C."/>
            <person name="Otte J."/>
            <person name="Skaloud P."/>
            <person name="Haon M."/>
            <person name="Grisel S."/>
            <person name="Petersen M."/>
            <person name="Berrin J.G."/>
            <person name="Delaux P.M."/>
            <person name="Dal Grande F."/>
            <person name="Keller J."/>
        </authorList>
    </citation>
    <scope>NUCLEOTIDE SEQUENCE [LARGE SCALE GENOMIC DNA]</scope>
    <source>
        <strain evidence="4 5">SAG 2043</strain>
    </source>
</reference>
<organism evidence="4 5">
    <name type="scientific">[Myrmecia] bisecta</name>
    <dbReference type="NCBI Taxonomy" id="41462"/>
    <lineage>
        <taxon>Eukaryota</taxon>
        <taxon>Viridiplantae</taxon>
        <taxon>Chlorophyta</taxon>
        <taxon>core chlorophytes</taxon>
        <taxon>Trebouxiophyceae</taxon>
        <taxon>Trebouxiales</taxon>
        <taxon>Trebouxiaceae</taxon>
        <taxon>Myrmecia</taxon>
    </lineage>
</organism>
<evidence type="ECO:0000313" key="5">
    <source>
        <dbReference type="Proteomes" id="UP001489004"/>
    </source>
</evidence>
<dbReference type="PANTHER" id="PTHR42813">
    <property type="entry name" value="ZINC-TYPE ALCOHOL DEHYDROGENASE-LIKE"/>
    <property type="match status" value="1"/>
</dbReference>
<evidence type="ECO:0000256" key="2">
    <source>
        <dbReference type="ARBA" id="ARBA00022723"/>
    </source>
</evidence>
<proteinExistence type="predicted"/>
<keyword evidence="2" id="KW-0479">Metal-binding</keyword>
<dbReference type="GO" id="GO:0046872">
    <property type="term" value="F:metal ion binding"/>
    <property type="evidence" value="ECO:0007669"/>
    <property type="project" value="UniProtKB-KW"/>
</dbReference>
<dbReference type="Gene3D" id="3.40.50.720">
    <property type="entry name" value="NAD(P)-binding Rossmann-like Domain"/>
    <property type="match status" value="1"/>
</dbReference>
<protein>
    <recommendedName>
        <fullName evidence="6">Alcohol dehydrogenase-like C-terminal domain-containing protein</fullName>
    </recommendedName>
</protein>
<evidence type="ECO:0008006" key="6">
    <source>
        <dbReference type="Google" id="ProtNLM"/>
    </source>
</evidence>
<dbReference type="AlphaFoldDB" id="A0AAW1Q787"/>
<keyword evidence="5" id="KW-1185">Reference proteome</keyword>
<dbReference type="SUPFAM" id="SSF51735">
    <property type="entry name" value="NAD(P)-binding Rossmann-fold domains"/>
    <property type="match status" value="1"/>
</dbReference>
<keyword evidence="3" id="KW-0862">Zinc</keyword>
<name>A0AAW1Q787_9CHLO</name>
<comment type="caution">
    <text evidence="4">The sequence shown here is derived from an EMBL/GenBank/DDBJ whole genome shotgun (WGS) entry which is preliminary data.</text>
</comment>
<dbReference type="Proteomes" id="UP001489004">
    <property type="component" value="Unassembled WGS sequence"/>
</dbReference>
<accession>A0AAW1Q787</accession>
<evidence type="ECO:0000313" key="4">
    <source>
        <dbReference type="EMBL" id="KAK9818115.1"/>
    </source>
</evidence>
<dbReference type="EMBL" id="JALJOR010000004">
    <property type="protein sequence ID" value="KAK9818115.1"/>
    <property type="molecule type" value="Genomic_DNA"/>
</dbReference>
<gene>
    <name evidence="4" type="ORF">WJX72_007377</name>
</gene>
<dbReference type="Gene3D" id="3.90.180.10">
    <property type="entry name" value="Medium-chain alcohol dehydrogenases, catalytic domain"/>
    <property type="match status" value="1"/>
</dbReference>